<organism evidence="2 3">
    <name type="scientific">Moraxella lacunata</name>
    <dbReference type="NCBI Taxonomy" id="477"/>
    <lineage>
        <taxon>Bacteria</taxon>
        <taxon>Pseudomonadati</taxon>
        <taxon>Pseudomonadota</taxon>
        <taxon>Gammaproteobacteria</taxon>
        <taxon>Moraxellales</taxon>
        <taxon>Moraxellaceae</taxon>
        <taxon>Moraxella</taxon>
    </lineage>
</organism>
<reference evidence="2 3" key="1">
    <citation type="submission" date="2018-06" db="EMBL/GenBank/DDBJ databases">
        <authorList>
            <consortium name="Pathogen Informatics"/>
            <person name="Doyle S."/>
        </authorList>
    </citation>
    <scope>NUCLEOTIDE SEQUENCE [LARGE SCALE GENOMIC DNA]</scope>
    <source>
        <strain evidence="2 3">NCTC7911</strain>
    </source>
</reference>
<sequence length="240" mass="28071">MALEYKVSRPTIYKVLKLARVKLLKPQSSTNNLFKQARFGIKRLAKVEKSIQDKLKRQAKRYNKSYPGELLKGQSTNSPREYLFVAIDDYSRELYACIMPDKTAFSAAKFLTEQVIEPCPYVIDVIYSDNGTEFKGTKDHEFVKVCYDNNINQKFTKVGRPQTNGKAERVIRTLMQMWHEKCEFTNSGHRKQELTRFLNFYNTVKPHSSLTKKDETTGKTHTFTPYEWLEFYFKQSVNNG</sequence>
<evidence type="ECO:0000259" key="1">
    <source>
        <dbReference type="PROSITE" id="PS50994"/>
    </source>
</evidence>
<proteinExistence type="predicted"/>
<dbReference type="InterPro" id="IPR036397">
    <property type="entry name" value="RNaseH_sf"/>
</dbReference>
<evidence type="ECO:0000313" key="3">
    <source>
        <dbReference type="Proteomes" id="UP000254107"/>
    </source>
</evidence>
<dbReference type="GeneID" id="302268806"/>
<feature type="domain" description="Integrase catalytic" evidence="1">
    <location>
        <begin position="63"/>
        <end position="233"/>
    </location>
</feature>
<gene>
    <name evidence="2" type="ORF">NCTC7911_00118</name>
</gene>
<dbReference type="GO" id="GO:0003676">
    <property type="term" value="F:nucleic acid binding"/>
    <property type="evidence" value="ECO:0007669"/>
    <property type="project" value="InterPro"/>
</dbReference>
<dbReference type="RefSeq" id="WP_220271619.1">
    <property type="nucleotide sequence ID" value="NZ_UGQC01000001.1"/>
</dbReference>
<dbReference type="InterPro" id="IPR001584">
    <property type="entry name" value="Integrase_cat-core"/>
</dbReference>
<dbReference type="Gene3D" id="3.30.420.10">
    <property type="entry name" value="Ribonuclease H-like superfamily/Ribonuclease H"/>
    <property type="match status" value="1"/>
</dbReference>
<dbReference type="PANTHER" id="PTHR42648">
    <property type="entry name" value="TRANSPOSASE, PUTATIVE-RELATED"/>
    <property type="match status" value="1"/>
</dbReference>
<name>A0A378QD90_MORLA</name>
<protein>
    <submittedName>
        <fullName evidence="2">Integrase core domain</fullName>
    </submittedName>
</protein>
<dbReference type="Pfam" id="PF13683">
    <property type="entry name" value="rve_3"/>
    <property type="match status" value="1"/>
</dbReference>
<dbReference type="SUPFAM" id="SSF53098">
    <property type="entry name" value="Ribonuclease H-like"/>
    <property type="match status" value="1"/>
</dbReference>
<dbReference type="GO" id="GO:0015074">
    <property type="term" value="P:DNA integration"/>
    <property type="evidence" value="ECO:0007669"/>
    <property type="project" value="InterPro"/>
</dbReference>
<dbReference type="InterPro" id="IPR039537">
    <property type="entry name" value="Retrotran_Ty1/copia-like"/>
</dbReference>
<dbReference type="InterPro" id="IPR012337">
    <property type="entry name" value="RNaseH-like_sf"/>
</dbReference>
<dbReference type="AlphaFoldDB" id="A0A378QD90"/>
<keyword evidence="3" id="KW-1185">Reference proteome</keyword>
<dbReference type="PROSITE" id="PS50994">
    <property type="entry name" value="INTEGRASE"/>
    <property type="match status" value="1"/>
</dbReference>
<accession>A0A378QD90</accession>
<dbReference type="EMBL" id="UGQC01000001">
    <property type="protein sequence ID" value="STY98755.1"/>
    <property type="molecule type" value="Genomic_DNA"/>
</dbReference>
<dbReference type="Proteomes" id="UP000254107">
    <property type="component" value="Unassembled WGS sequence"/>
</dbReference>
<dbReference type="PANTHER" id="PTHR42648:SF18">
    <property type="entry name" value="RETROTRANSPOSON, UNCLASSIFIED-LIKE PROTEIN"/>
    <property type="match status" value="1"/>
</dbReference>
<evidence type="ECO:0000313" key="2">
    <source>
        <dbReference type="EMBL" id="STY98755.1"/>
    </source>
</evidence>